<dbReference type="FunCoup" id="B4M9F8">
    <property type="interactions" value="1484"/>
</dbReference>
<dbReference type="PANTHER" id="PTHR13184:SF5">
    <property type="entry name" value="METHYLTRANSFERASE-LIKE PROTEIN 17, MITOCHONDRIAL"/>
    <property type="match status" value="1"/>
</dbReference>
<keyword evidence="4" id="KW-0408">Iron</keyword>
<proteinExistence type="predicted"/>
<dbReference type="OrthoDB" id="421327at2759"/>
<dbReference type="Proteomes" id="UP000008792">
    <property type="component" value="Unassembled WGS sequence"/>
</dbReference>
<keyword evidence="9" id="KW-0489">Methyltransferase</keyword>
<dbReference type="EMBL" id="CH940654">
    <property type="protein sequence ID" value="EDW57834.2"/>
    <property type="molecule type" value="Genomic_DNA"/>
</dbReference>
<sequence length="478" mass="54669">MGSLFILDTAGHIMLAPRLFLTSTHLLQRYTSKISAAVEPAVLADLEQAAIKPRKHPGIIKPNHVELPKQLTDTLKRIVGDHPVRKVLRDSDLLNRYIKSRHPPPTPSEIENKKRLIIEEVNAKMPLERLATLGEEEVARWQRKRELEINKRLSQRTYAWKRIEYGKYEAIVYAVGRAAQEYAVLKRVLTELQLRDEHFKPRSYFDFGSGVGTAMWAASELWRDSIFEYYNVDRSREMNELSELILQEGQENKQVALRNVFYRQFLPAIDTKYDLVIISHTLFELADKQQRQEVLLNLWRKCDGYMVIVEEGTRRGSELVNEARRFLLRADGEHAGQTLAPCPHDLPCPRLQDLADRTPCNFEISYAPLRLSNNSGSDRQSSVYSYAILKKGSITDASRQWPRIVRPTLVRSKHSICRLCTESGNLQEVIFTAAKHGKAAYSCARVSRWGDRLPMALGTPQTKEAKPKSAPAEQAELA</sequence>
<dbReference type="SUPFAM" id="SSF53335">
    <property type="entry name" value="S-adenosyl-L-methionine-dependent methyltransferases"/>
    <property type="match status" value="1"/>
</dbReference>
<evidence type="ECO:0000256" key="4">
    <source>
        <dbReference type="ARBA" id="ARBA00023004"/>
    </source>
</evidence>
<feature type="region of interest" description="Disordered" evidence="8">
    <location>
        <begin position="454"/>
        <end position="478"/>
    </location>
</feature>
<evidence type="ECO:0000256" key="2">
    <source>
        <dbReference type="ARBA" id="ARBA00022723"/>
    </source>
</evidence>
<dbReference type="STRING" id="7244.B4M9F8"/>
<dbReference type="InterPro" id="IPR015324">
    <property type="entry name" value="Ribosomal_Rsm22-like"/>
</dbReference>
<accession>B4M9F8</accession>
<keyword evidence="2" id="KW-0479">Metal-binding</keyword>
<comment type="function">
    <text evidence="7">Mitochondrial ribosome (mitoribosome) assembly factor. Binds at the interface of the head and body domains of the mitochondrial small ribosomal subunit (mt-SSU), occluding the mRNA channel and preventing compaction of the head domain towards the body. Probable inactive methyltransferase: retains the characteristic folding and ability to bind S-adenosyl-L-methionine, but it probably lost its methyltransferase activity.</text>
</comment>
<dbReference type="GO" id="GO:0005763">
    <property type="term" value="C:mitochondrial small ribosomal subunit"/>
    <property type="evidence" value="ECO:0007669"/>
    <property type="project" value="TreeGrafter"/>
</dbReference>
<keyword evidence="3" id="KW-0809">Transit peptide</keyword>
<evidence type="ECO:0000256" key="1">
    <source>
        <dbReference type="ARBA" id="ARBA00004173"/>
    </source>
</evidence>
<protein>
    <submittedName>
        <fullName evidence="9">Uncharacterized protein</fullName>
        <ecNumber evidence="9">2.1.1.-</ecNumber>
    </submittedName>
</protein>
<dbReference type="Gene3D" id="3.40.50.150">
    <property type="entry name" value="Vaccinia Virus protein VP39"/>
    <property type="match status" value="1"/>
</dbReference>
<dbReference type="GO" id="GO:0051536">
    <property type="term" value="F:iron-sulfur cluster binding"/>
    <property type="evidence" value="ECO:0007669"/>
    <property type="project" value="UniProtKB-KW"/>
</dbReference>
<dbReference type="GO" id="GO:0006412">
    <property type="term" value="P:translation"/>
    <property type="evidence" value="ECO:0007669"/>
    <property type="project" value="InterPro"/>
</dbReference>
<name>B4M9F8_DROVI</name>
<dbReference type="EC" id="2.1.1.-" evidence="9"/>
<dbReference type="eggNOG" id="KOG2539">
    <property type="taxonomic scope" value="Eukaryota"/>
</dbReference>
<keyword evidence="6" id="KW-0496">Mitochondrion</keyword>
<dbReference type="HOGENOM" id="CLU_033285_2_0_1"/>
<dbReference type="CDD" id="cd02440">
    <property type="entry name" value="AdoMet_MTases"/>
    <property type="match status" value="1"/>
</dbReference>
<evidence type="ECO:0000256" key="3">
    <source>
        <dbReference type="ARBA" id="ARBA00022946"/>
    </source>
</evidence>
<comment type="subcellular location">
    <subcellularLocation>
        <location evidence="1">Mitochondrion</location>
    </subcellularLocation>
</comment>
<dbReference type="InterPro" id="IPR052571">
    <property type="entry name" value="Mt_RNA_Methyltransferase"/>
</dbReference>
<dbReference type="AlphaFoldDB" id="B4M9F8"/>
<keyword evidence="5" id="KW-0411">Iron-sulfur</keyword>
<dbReference type="GO" id="GO:0003735">
    <property type="term" value="F:structural constituent of ribosome"/>
    <property type="evidence" value="ECO:0007669"/>
    <property type="project" value="TreeGrafter"/>
</dbReference>
<dbReference type="InterPro" id="IPR029063">
    <property type="entry name" value="SAM-dependent_MTases_sf"/>
</dbReference>
<evidence type="ECO:0000256" key="5">
    <source>
        <dbReference type="ARBA" id="ARBA00023014"/>
    </source>
</evidence>
<organism evidence="9 10">
    <name type="scientific">Drosophila virilis</name>
    <name type="common">Fruit fly</name>
    <dbReference type="NCBI Taxonomy" id="7244"/>
    <lineage>
        <taxon>Eukaryota</taxon>
        <taxon>Metazoa</taxon>
        <taxon>Ecdysozoa</taxon>
        <taxon>Arthropoda</taxon>
        <taxon>Hexapoda</taxon>
        <taxon>Insecta</taxon>
        <taxon>Pterygota</taxon>
        <taxon>Neoptera</taxon>
        <taxon>Endopterygota</taxon>
        <taxon>Diptera</taxon>
        <taxon>Brachycera</taxon>
        <taxon>Muscomorpha</taxon>
        <taxon>Ephydroidea</taxon>
        <taxon>Drosophilidae</taxon>
        <taxon>Drosophila</taxon>
    </lineage>
</organism>
<evidence type="ECO:0000256" key="7">
    <source>
        <dbReference type="ARBA" id="ARBA00045681"/>
    </source>
</evidence>
<dbReference type="GO" id="GO:0008168">
    <property type="term" value="F:methyltransferase activity"/>
    <property type="evidence" value="ECO:0007669"/>
    <property type="project" value="UniProtKB-KW"/>
</dbReference>
<reference evidence="9 10" key="1">
    <citation type="journal article" date="2007" name="Nature">
        <title>Evolution of genes and genomes on the Drosophila phylogeny.</title>
        <authorList>
            <consortium name="Drosophila 12 Genomes Consortium"/>
            <person name="Clark A.G."/>
            <person name="Eisen M.B."/>
            <person name="Smith D.R."/>
            <person name="Bergman C.M."/>
            <person name="Oliver B."/>
            <person name="Markow T.A."/>
            <person name="Kaufman T.C."/>
            <person name="Kellis M."/>
            <person name="Gelbart W."/>
            <person name="Iyer V.N."/>
            <person name="Pollard D.A."/>
            <person name="Sackton T.B."/>
            <person name="Larracuente A.M."/>
            <person name="Singh N.D."/>
            <person name="Abad J.P."/>
            <person name="Abt D.N."/>
            <person name="Adryan B."/>
            <person name="Aguade M."/>
            <person name="Akashi H."/>
            <person name="Anderson W.W."/>
            <person name="Aquadro C.F."/>
            <person name="Ardell D.H."/>
            <person name="Arguello R."/>
            <person name="Artieri C.G."/>
            <person name="Barbash D.A."/>
            <person name="Barker D."/>
            <person name="Barsanti P."/>
            <person name="Batterham P."/>
            <person name="Batzoglou S."/>
            <person name="Begun D."/>
            <person name="Bhutkar A."/>
            <person name="Blanco E."/>
            <person name="Bosak S.A."/>
            <person name="Bradley R.K."/>
            <person name="Brand A.D."/>
            <person name="Brent M.R."/>
            <person name="Brooks A.N."/>
            <person name="Brown R.H."/>
            <person name="Butlin R.K."/>
            <person name="Caggese C."/>
            <person name="Calvi B.R."/>
            <person name="Bernardo de Carvalho A."/>
            <person name="Caspi A."/>
            <person name="Castrezana S."/>
            <person name="Celniker S.E."/>
            <person name="Chang J.L."/>
            <person name="Chapple C."/>
            <person name="Chatterji S."/>
            <person name="Chinwalla A."/>
            <person name="Civetta A."/>
            <person name="Clifton S.W."/>
            <person name="Comeron J.M."/>
            <person name="Costello J.C."/>
            <person name="Coyne J.A."/>
            <person name="Daub J."/>
            <person name="David R.G."/>
            <person name="Delcher A.L."/>
            <person name="Delehaunty K."/>
            <person name="Do C.B."/>
            <person name="Ebling H."/>
            <person name="Edwards K."/>
            <person name="Eickbush T."/>
            <person name="Evans J.D."/>
            <person name="Filipski A."/>
            <person name="Findeiss S."/>
            <person name="Freyhult E."/>
            <person name="Fulton L."/>
            <person name="Fulton R."/>
            <person name="Garcia A.C."/>
            <person name="Gardiner A."/>
            <person name="Garfield D.A."/>
            <person name="Garvin B.E."/>
            <person name="Gibson G."/>
            <person name="Gilbert D."/>
            <person name="Gnerre S."/>
            <person name="Godfrey J."/>
            <person name="Good R."/>
            <person name="Gotea V."/>
            <person name="Gravely B."/>
            <person name="Greenberg A.J."/>
            <person name="Griffiths-Jones S."/>
            <person name="Gross S."/>
            <person name="Guigo R."/>
            <person name="Gustafson E.A."/>
            <person name="Haerty W."/>
            <person name="Hahn M.W."/>
            <person name="Halligan D.L."/>
            <person name="Halpern A.L."/>
            <person name="Halter G.M."/>
            <person name="Han M.V."/>
            <person name="Heger A."/>
            <person name="Hillier L."/>
            <person name="Hinrichs A.S."/>
            <person name="Holmes I."/>
            <person name="Hoskins R.A."/>
            <person name="Hubisz M.J."/>
            <person name="Hultmark D."/>
            <person name="Huntley M.A."/>
            <person name="Jaffe D.B."/>
            <person name="Jagadeeshan S."/>
            <person name="Jeck W.R."/>
            <person name="Johnson J."/>
            <person name="Jones C.D."/>
            <person name="Jordan W.C."/>
            <person name="Karpen G.H."/>
            <person name="Kataoka E."/>
            <person name="Keightley P.D."/>
            <person name="Kheradpour P."/>
            <person name="Kirkness E.F."/>
            <person name="Koerich L.B."/>
            <person name="Kristiansen K."/>
            <person name="Kudrna D."/>
            <person name="Kulathinal R.J."/>
            <person name="Kumar S."/>
            <person name="Kwok R."/>
            <person name="Lander E."/>
            <person name="Langley C.H."/>
            <person name="Lapoint R."/>
            <person name="Lazzaro B.P."/>
            <person name="Lee S.J."/>
            <person name="Levesque L."/>
            <person name="Li R."/>
            <person name="Lin C.F."/>
            <person name="Lin M.F."/>
            <person name="Lindblad-Toh K."/>
            <person name="Llopart A."/>
            <person name="Long M."/>
            <person name="Low L."/>
            <person name="Lozovsky E."/>
            <person name="Lu J."/>
            <person name="Luo M."/>
            <person name="Machado C.A."/>
            <person name="Makalowski W."/>
            <person name="Marzo M."/>
            <person name="Matsuda M."/>
            <person name="Matzkin L."/>
            <person name="McAllister B."/>
            <person name="McBride C.S."/>
            <person name="McKernan B."/>
            <person name="McKernan K."/>
            <person name="Mendez-Lago M."/>
            <person name="Minx P."/>
            <person name="Mollenhauer M.U."/>
            <person name="Montooth K."/>
            <person name="Mount S.M."/>
            <person name="Mu X."/>
            <person name="Myers E."/>
            <person name="Negre B."/>
            <person name="Newfeld S."/>
            <person name="Nielsen R."/>
            <person name="Noor M.A."/>
            <person name="O'Grady P."/>
            <person name="Pachter L."/>
            <person name="Papaceit M."/>
            <person name="Parisi M.J."/>
            <person name="Parisi M."/>
            <person name="Parts L."/>
            <person name="Pedersen J.S."/>
            <person name="Pesole G."/>
            <person name="Phillippy A.M."/>
            <person name="Ponting C.P."/>
            <person name="Pop M."/>
            <person name="Porcelli D."/>
            <person name="Powell J.R."/>
            <person name="Prohaska S."/>
            <person name="Pruitt K."/>
            <person name="Puig M."/>
            <person name="Quesneville H."/>
            <person name="Ram K.R."/>
            <person name="Rand D."/>
            <person name="Rasmussen M.D."/>
            <person name="Reed L.K."/>
            <person name="Reenan R."/>
            <person name="Reily A."/>
            <person name="Remington K.A."/>
            <person name="Rieger T.T."/>
            <person name="Ritchie M.G."/>
            <person name="Robin C."/>
            <person name="Rogers Y.H."/>
            <person name="Rohde C."/>
            <person name="Rozas J."/>
            <person name="Rubenfield M.J."/>
            <person name="Ruiz A."/>
            <person name="Russo S."/>
            <person name="Salzberg S.L."/>
            <person name="Sanchez-Gracia A."/>
            <person name="Saranga D.J."/>
            <person name="Sato H."/>
            <person name="Schaeffer S.W."/>
            <person name="Schatz M.C."/>
            <person name="Schlenke T."/>
            <person name="Schwartz R."/>
            <person name="Segarra C."/>
            <person name="Singh R.S."/>
            <person name="Sirot L."/>
            <person name="Sirota M."/>
            <person name="Sisneros N.B."/>
            <person name="Smith C.D."/>
            <person name="Smith T.F."/>
            <person name="Spieth J."/>
            <person name="Stage D.E."/>
            <person name="Stark A."/>
            <person name="Stephan W."/>
            <person name="Strausberg R.L."/>
            <person name="Strempel S."/>
            <person name="Sturgill D."/>
            <person name="Sutton G."/>
            <person name="Sutton G.G."/>
            <person name="Tao W."/>
            <person name="Teichmann S."/>
            <person name="Tobari Y.N."/>
            <person name="Tomimura Y."/>
            <person name="Tsolas J.M."/>
            <person name="Valente V.L."/>
            <person name="Venter E."/>
            <person name="Venter J.C."/>
            <person name="Vicario S."/>
            <person name="Vieira F.G."/>
            <person name="Vilella A.J."/>
            <person name="Villasante A."/>
            <person name="Walenz B."/>
            <person name="Wang J."/>
            <person name="Wasserman M."/>
            <person name="Watts T."/>
            <person name="Wilson D."/>
            <person name="Wilson R.K."/>
            <person name="Wing R.A."/>
            <person name="Wolfner M.F."/>
            <person name="Wong A."/>
            <person name="Wong G.K."/>
            <person name="Wu C.I."/>
            <person name="Wu G."/>
            <person name="Yamamoto D."/>
            <person name="Yang H.P."/>
            <person name="Yang S.P."/>
            <person name="Yorke J.A."/>
            <person name="Yoshida K."/>
            <person name="Zdobnov E."/>
            <person name="Zhang P."/>
            <person name="Zhang Y."/>
            <person name="Zimin A.V."/>
            <person name="Baldwin J."/>
            <person name="Abdouelleil A."/>
            <person name="Abdulkadir J."/>
            <person name="Abebe A."/>
            <person name="Abera B."/>
            <person name="Abreu J."/>
            <person name="Acer S.C."/>
            <person name="Aftuck L."/>
            <person name="Alexander A."/>
            <person name="An P."/>
            <person name="Anderson E."/>
            <person name="Anderson S."/>
            <person name="Arachi H."/>
            <person name="Azer M."/>
            <person name="Bachantsang P."/>
            <person name="Barry A."/>
            <person name="Bayul T."/>
            <person name="Berlin A."/>
            <person name="Bessette D."/>
            <person name="Bloom T."/>
            <person name="Blye J."/>
            <person name="Boguslavskiy L."/>
            <person name="Bonnet C."/>
            <person name="Boukhgalter B."/>
            <person name="Bourzgui I."/>
            <person name="Brown A."/>
            <person name="Cahill P."/>
            <person name="Channer S."/>
            <person name="Cheshatsang Y."/>
            <person name="Chuda L."/>
            <person name="Citroen M."/>
            <person name="Collymore A."/>
            <person name="Cooke P."/>
            <person name="Costello M."/>
            <person name="D'Aco K."/>
            <person name="Daza R."/>
            <person name="De Haan G."/>
            <person name="DeGray S."/>
            <person name="DeMaso C."/>
            <person name="Dhargay N."/>
            <person name="Dooley K."/>
            <person name="Dooley E."/>
            <person name="Doricent M."/>
            <person name="Dorje P."/>
            <person name="Dorjee K."/>
            <person name="Dupes A."/>
            <person name="Elong R."/>
            <person name="Falk J."/>
            <person name="Farina A."/>
            <person name="Faro S."/>
            <person name="Ferguson D."/>
            <person name="Fisher S."/>
            <person name="Foley C.D."/>
            <person name="Franke A."/>
            <person name="Friedrich D."/>
            <person name="Gadbois L."/>
            <person name="Gearin G."/>
            <person name="Gearin C.R."/>
            <person name="Giannoukos G."/>
            <person name="Goode T."/>
            <person name="Graham J."/>
            <person name="Grandbois E."/>
            <person name="Grewal S."/>
            <person name="Gyaltsen K."/>
            <person name="Hafez N."/>
            <person name="Hagos B."/>
            <person name="Hall J."/>
            <person name="Henson C."/>
            <person name="Hollinger A."/>
            <person name="Honan T."/>
            <person name="Huard M.D."/>
            <person name="Hughes L."/>
            <person name="Hurhula B."/>
            <person name="Husby M.E."/>
            <person name="Kamat A."/>
            <person name="Kanga B."/>
            <person name="Kashin S."/>
            <person name="Khazanovich D."/>
            <person name="Kisner P."/>
            <person name="Lance K."/>
            <person name="Lara M."/>
            <person name="Lee W."/>
            <person name="Lennon N."/>
            <person name="Letendre F."/>
            <person name="LeVine R."/>
            <person name="Lipovsky A."/>
            <person name="Liu X."/>
            <person name="Liu J."/>
            <person name="Liu S."/>
            <person name="Lokyitsang T."/>
            <person name="Lokyitsang Y."/>
            <person name="Lubonja R."/>
            <person name="Lui A."/>
            <person name="MacDonald P."/>
            <person name="Magnisalis V."/>
            <person name="Maru K."/>
            <person name="Matthews C."/>
            <person name="McCusker W."/>
            <person name="McDonough S."/>
            <person name="Mehta T."/>
            <person name="Meldrim J."/>
            <person name="Meneus L."/>
            <person name="Mihai O."/>
            <person name="Mihalev A."/>
            <person name="Mihova T."/>
            <person name="Mittelman R."/>
            <person name="Mlenga V."/>
            <person name="Montmayeur A."/>
            <person name="Mulrain L."/>
            <person name="Navidi A."/>
            <person name="Naylor J."/>
            <person name="Negash T."/>
            <person name="Nguyen T."/>
            <person name="Nguyen N."/>
            <person name="Nicol R."/>
            <person name="Norbu C."/>
            <person name="Norbu N."/>
            <person name="Novod N."/>
            <person name="O'Neill B."/>
            <person name="Osman S."/>
            <person name="Markiewicz E."/>
            <person name="Oyono O.L."/>
            <person name="Patti C."/>
            <person name="Phunkhang P."/>
            <person name="Pierre F."/>
            <person name="Priest M."/>
            <person name="Raghuraman S."/>
            <person name="Rege F."/>
            <person name="Reyes R."/>
            <person name="Rise C."/>
            <person name="Rogov P."/>
            <person name="Ross K."/>
            <person name="Ryan E."/>
            <person name="Settipalli S."/>
            <person name="Shea T."/>
            <person name="Sherpa N."/>
            <person name="Shi L."/>
            <person name="Shih D."/>
            <person name="Sparrow T."/>
            <person name="Spaulding J."/>
            <person name="Stalker J."/>
            <person name="Stange-Thomann N."/>
            <person name="Stavropoulos S."/>
            <person name="Stone C."/>
            <person name="Strader C."/>
            <person name="Tesfaye S."/>
            <person name="Thomson T."/>
            <person name="Thoulutsang Y."/>
            <person name="Thoulutsang D."/>
            <person name="Topham K."/>
            <person name="Topping I."/>
            <person name="Tsamla T."/>
            <person name="Vassiliev H."/>
            <person name="Vo A."/>
            <person name="Wangchuk T."/>
            <person name="Wangdi T."/>
            <person name="Weiand M."/>
            <person name="Wilkinson J."/>
            <person name="Wilson A."/>
            <person name="Yadav S."/>
            <person name="Young G."/>
            <person name="Yu Q."/>
            <person name="Zembek L."/>
            <person name="Zhong D."/>
            <person name="Zimmer A."/>
            <person name="Zwirko Z."/>
            <person name="Jaffe D.B."/>
            <person name="Alvarez P."/>
            <person name="Brockman W."/>
            <person name="Butler J."/>
            <person name="Chin C."/>
            <person name="Gnerre S."/>
            <person name="Grabherr M."/>
            <person name="Kleber M."/>
            <person name="Mauceli E."/>
            <person name="MacCallum I."/>
        </authorList>
    </citation>
    <scope>NUCLEOTIDE SEQUENCE [LARGE SCALE GENOMIC DNA]</scope>
    <source>
        <strain evidence="10">Tucson 15010-1051.87</strain>
    </source>
</reference>
<dbReference type="KEGG" id="dvi:6633958"/>
<dbReference type="Pfam" id="PF09243">
    <property type="entry name" value="Rsm22"/>
    <property type="match status" value="1"/>
</dbReference>
<dbReference type="PANTHER" id="PTHR13184">
    <property type="entry name" value="37S RIBOSOMAL PROTEIN S22"/>
    <property type="match status" value="1"/>
</dbReference>
<dbReference type="GO" id="GO:0046872">
    <property type="term" value="F:metal ion binding"/>
    <property type="evidence" value="ECO:0007669"/>
    <property type="project" value="UniProtKB-KW"/>
</dbReference>
<gene>
    <name evidence="9" type="primary">Dvir\GJ18305</name>
    <name evidence="9" type="ORF">Dvir_GJ18305</name>
</gene>
<evidence type="ECO:0000313" key="10">
    <source>
        <dbReference type="Proteomes" id="UP000008792"/>
    </source>
</evidence>
<dbReference type="InParanoid" id="B4M9F8"/>
<dbReference type="SMR" id="B4M9F8"/>
<keyword evidence="9" id="KW-0808">Transferase</keyword>
<evidence type="ECO:0000256" key="8">
    <source>
        <dbReference type="SAM" id="MobiDB-lite"/>
    </source>
</evidence>
<evidence type="ECO:0000313" key="9">
    <source>
        <dbReference type="EMBL" id="EDW57834.2"/>
    </source>
</evidence>
<evidence type="ECO:0000256" key="6">
    <source>
        <dbReference type="ARBA" id="ARBA00023128"/>
    </source>
</evidence>
<dbReference type="GO" id="GO:0032259">
    <property type="term" value="P:methylation"/>
    <property type="evidence" value="ECO:0007669"/>
    <property type="project" value="UniProtKB-KW"/>
</dbReference>
<keyword evidence="10" id="KW-1185">Reference proteome</keyword>